<dbReference type="InterPro" id="IPR042171">
    <property type="entry name" value="Acyl-CoA_hotdog"/>
</dbReference>
<dbReference type="SUPFAM" id="SSF54637">
    <property type="entry name" value="Thioesterase/thiol ester dehydrase-isomerase"/>
    <property type="match status" value="2"/>
</dbReference>
<dbReference type="Pfam" id="PF13622">
    <property type="entry name" value="4HBT_3"/>
    <property type="match status" value="1"/>
</dbReference>
<name>A0A5C8PC44_9HYPH</name>
<evidence type="ECO:0000313" key="5">
    <source>
        <dbReference type="Proteomes" id="UP000321638"/>
    </source>
</evidence>
<organism evidence="4 5">
    <name type="scientific">Vineibacter terrae</name>
    <dbReference type="NCBI Taxonomy" id="2586908"/>
    <lineage>
        <taxon>Bacteria</taxon>
        <taxon>Pseudomonadati</taxon>
        <taxon>Pseudomonadota</taxon>
        <taxon>Alphaproteobacteria</taxon>
        <taxon>Hyphomicrobiales</taxon>
        <taxon>Vineibacter</taxon>
    </lineage>
</organism>
<proteinExistence type="predicted"/>
<evidence type="ECO:0000313" key="4">
    <source>
        <dbReference type="EMBL" id="TXL71157.1"/>
    </source>
</evidence>
<dbReference type="InterPro" id="IPR049449">
    <property type="entry name" value="TesB_ACOT8-like_N"/>
</dbReference>
<gene>
    <name evidence="4" type="ORF">FHP25_31470</name>
</gene>
<evidence type="ECO:0000259" key="2">
    <source>
        <dbReference type="Pfam" id="PF13622"/>
    </source>
</evidence>
<feature type="domain" description="Acyl-CoA thioesterase-like C-terminal" evidence="3">
    <location>
        <begin position="132"/>
        <end position="268"/>
    </location>
</feature>
<evidence type="ECO:0000259" key="3">
    <source>
        <dbReference type="Pfam" id="PF20789"/>
    </source>
</evidence>
<feature type="region of interest" description="Disordered" evidence="1">
    <location>
        <begin position="1"/>
        <end position="22"/>
    </location>
</feature>
<reference evidence="4 5" key="1">
    <citation type="submission" date="2019-06" db="EMBL/GenBank/DDBJ databases">
        <title>New taxonomy in bacterial strain CC-CFT640, isolated from vineyard.</title>
        <authorList>
            <person name="Lin S.-Y."/>
            <person name="Tsai C.-F."/>
            <person name="Young C.-C."/>
        </authorList>
    </citation>
    <scope>NUCLEOTIDE SEQUENCE [LARGE SCALE GENOMIC DNA]</scope>
    <source>
        <strain evidence="4 5">CC-CFT640</strain>
    </source>
</reference>
<dbReference type="Gene3D" id="2.40.160.210">
    <property type="entry name" value="Acyl-CoA thioesterase, double hotdog domain"/>
    <property type="match status" value="1"/>
</dbReference>
<evidence type="ECO:0000256" key="1">
    <source>
        <dbReference type="SAM" id="MobiDB-lite"/>
    </source>
</evidence>
<feature type="domain" description="Acyl-CoA thioesterase-like N-terminal HotDog" evidence="2">
    <location>
        <begin position="27"/>
        <end position="108"/>
    </location>
</feature>
<dbReference type="Proteomes" id="UP000321638">
    <property type="component" value="Unassembled WGS sequence"/>
</dbReference>
<sequence>MQSGHPLDIATQLTPEGDGRLSGRTTADYWNMTGPYGGITAAILLRAVVDDPRRLGNPVALTVNFCAAIAAGAFEVVLVEQRRSRSTQHWSVELRQAGATTATASVVCGLRRETFAHAPVTPPRLPPIEEVAPADTSGRMNWLQRYRFHFAEGAPVFGTVPLAQLGSARSLLWLSDAPARPLDFVSLAAMADAFILRLLQVRGTFVPGSTVSLTTYFHATAEELQAQGSAPLCGVADARRFNAGFHDQTIELWGTGGTLLASGVQVVWYKE</sequence>
<comment type="caution">
    <text evidence="4">The sequence shown here is derived from an EMBL/GenBank/DDBJ whole genome shotgun (WGS) entry which is preliminary data.</text>
</comment>
<protein>
    <submittedName>
        <fullName evidence="4">Thioesterase family protein</fullName>
    </submittedName>
</protein>
<keyword evidence="5" id="KW-1185">Reference proteome</keyword>
<dbReference type="Pfam" id="PF20789">
    <property type="entry name" value="4HBT_3C"/>
    <property type="match status" value="1"/>
</dbReference>
<dbReference type="EMBL" id="VDUZ01000048">
    <property type="protein sequence ID" value="TXL71157.1"/>
    <property type="molecule type" value="Genomic_DNA"/>
</dbReference>
<dbReference type="InterPro" id="IPR049450">
    <property type="entry name" value="ACOT8-like_C"/>
</dbReference>
<dbReference type="AlphaFoldDB" id="A0A5C8PC44"/>
<accession>A0A5C8PC44</accession>
<dbReference type="OrthoDB" id="4370297at2"/>
<dbReference type="InterPro" id="IPR029069">
    <property type="entry name" value="HotDog_dom_sf"/>
</dbReference>